<dbReference type="AlphaFoldDB" id="A0A830I3V0"/>
<keyword evidence="3" id="KW-1185">Reference proteome</keyword>
<feature type="compositionally biased region" description="Basic and acidic residues" evidence="1">
    <location>
        <begin position="208"/>
        <end position="219"/>
    </location>
</feature>
<accession>A0A830I3V0</accession>
<protein>
    <submittedName>
        <fullName evidence="2">Uncharacterized protein</fullName>
    </submittedName>
</protein>
<name>A0A830I3V0_9CHLO</name>
<feature type="region of interest" description="Disordered" evidence="1">
    <location>
        <begin position="85"/>
        <end position="152"/>
    </location>
</feature>
<comment type="caution">
    <text evidence="2">The sequence shown here is derived from an EMBL/GenBank/DDBJ whole genome shotgun (WGS) entry which is preliminary data.</text>
</comment>
<evidence type="ECO:0000313" key="2">
    <source>
        <dbReference type="EMBL" id="GHP11709.1"/>
    </source>
</evidence>
<gene>
    <name evidence="2" type="ORF">PPROV_001043700</name>
</gene>
<dbReference type="EMBL" id="BNJQ01000036">
    <property type="protein sequence ID" value="GHP11709.1"/>
    <property type="molecule type" value="Genomic_DNA"/>
</dbReference>
<dbReference type="Proteomes" id="UP000660262">
    <property type="component" value="Unassembled WGS sequence"/>
</dbReference>
<feature type="compositionally biased region" description="Low complexity" evidence="1">
    <location>
        <begin position="198"/>
        <end position="207"/>
    </location>
</feature>
<feature type="compositionally biased region" description="Low complexity" evidence="1">
    <location>
        <begin position="118"/>
        <end position="138"/>
    </location>
</feature>
<evidence type="ECO:0000256" key="1">
    <source>
        <dbReference type="SAM" id="MobiDB-lite"/>
    </source>
</evidence>
<reference evidence="2" key="1">
    <citation type="submission" date="2020-10" db="EMBL/GenBank/DDBJ databases">
        <title>Unveiling of a novel bifunctional photoreceptor, Dualchrome1, isolated from a cosmopolitan green alga.</title>
        <authorList>
            <person name="Suzuki S."/>
            <person name="Kawachi M."/>
        </authorList>
    </citation>
    <scope>NUCLEOTIDE SEQUENCE</scope>
    <source>
        <strain evidence="2">NIES 2893</strain>
    </source>
</reference>
<organism evidence="2 3">
    <name type="scientific">Pycnococcus provasolii</name>
    <dbReference type="NCBI Taxonomy" id="41880"/>
    <lineage>
        <taxon>Eukaryota</taxon>
        <taxon>Viridiplantae</taxon>
        <taxon>Chlorophyta</taxon>
        <taxon>Pseudoscourfieldiophyceae</taxon>
        <taxon>Pseudoscourfieldiales</taxon>
        <taxon>Pycnococcaceae</taxon>
        <taxon>Pycnococcus</taxon>
    </lineage>
</organism>
<sequence length="219" mass="24275">MAMAFEVACTTSSRRLPHSCHSRSRRRTLMSHMSSSSSSVFSAFLVQRRRRVPAAVGGESLCHNSYSTFRSRRIGIAQATSWPAGERSLQRNRWREVPRRGRKACVHAADATRPGASGQQTQQPPPQQQKQKYTTKGGRVYDDPTASGDFDNDLVGCPPSAGSENAVWNFFLGRHFQARDVKKAARALFGFLAQITGRTSSTSARESSSVRRRADDEPE</sequence>
<feature type="region of interest" description="Disordered" evidence="1">
    <location>
        <begin position="196"/>
        <end position="219"/>
    </location>
</feature>
<proteinExistence type="predicted"/>
<evidence type="ECO:0000313" key="3">
    <source>
        <dbReference type="Proteomes" id="UP000660262"/>
    </source>
</evidence>